<dbReference type="KEGG" id="vg:55617239"/>
<proteinExistence type="predicted"/>
<dbReference type="GeneID" id="55617239"/>
<protein>
    <submittedName>
        <fullName evidence="1">Uncharacterized protein</fullName>
    </submittedName>
</protein>
<organism evidence="1 2">
    <name type="scientific">Aeromonas phage 4L372XY</name>
    <dbReference type="NCBI Taxonomy" id="2588520"/>
    <lineage>
        <taxon>Viruses</taxon>
        <taxon>Duplodnaviria</taxon>
        <taxon>Heunggongvirae</taxon>
        <taxon>Uroviricota</taxon>
        <taxon>Caudoviricetes</taxon>
        <taxon>Plateaulakevirus</taxon>
        <taxon>Plateaulakevirus pv4L372XY</taxon>
    </lineage>
</organism>
<dbReference type="EMBL" id="MK813941">
    <property type="protein sequence ID" value="QEG08783.1"/>
    <property type="molecule type" value="Genomic_DNA"/>
</dbReference>
<dbReference type="Proteomes" id="UP000325103">
    <property type="component" value="Segment"/>
</dbReference>
<reference evidence="1 2" key="1">
    <citation type="submission" date="2019-04" db="EMBL/GenBank/DDBJ databases">
        <title>Nine Novel Phages from a Plateau Lake in Southwest China Provide Insights into Aeromonas Phage Diversity.</title>
        <authorList>
            <person name="Xiao W."/>
            <person name="Bai M."/>
            <person name="Wang Y."/>
            <person name="Cui X."/>
        </authorList>
    </citation>
    <scope>NUCLEOTIDE SEQUENCE [LARGE SCALE GENOMIC DNA]</scope>
</reference>
<sequence length="60" mass="7266">MKVRLKKNYKTKVHEHFLPKNKIIDLYENFSILGNTWYNTGIGFRIRCDNFDDLFVKVED</sequence>
<accession>A0A5B9ND51</accession>
<evidence type="ECO:0000313" key="1">
    <source>
        <dbReference type="EMBL" id="QEG08783.1"/>
    </source>
</evidence>
<dbReference type="RefSeq" id="YP_009846867.1">
    <property type="nucleotide sequence ID" value="NC_048772.1"/>
</dbReference>
<gene>
    <name evidence="1" type="primary">4L372XY_068</name>
</gene>
<name>A0A5B9ND51_9CAUD</name>
<keyword evidence="2" id="KW-1185">Reference proteome</keyword>
<evidence type="ECO:0000313" key="2">
    <source>
        <dbReference type="Proteomes" id="UP000325103"/>
    </source>
</evidence>